<evidence type="ECO:0000313" key="7">
    <source>
        <dbReference type="EMBL" id="ADN75550.1"/>
    </source>
</evidence>
<dbReference type="HOGENOM" id="CLU_1276088_0_0_6"/>
<dbReference type="Proteomes" id="UP000006683">
    <property type="component" value="Chromosome"/>
</dbReference>
<dbReference type="KEGG" id="fbl:Fbal_1346"/>
<keyword evidence="8" id="KW-1185">Reference proteome</keyword>
<dbReference type="GO" id="GO:0016787">
    <property type="term" value="F:hydrolase activity"/>
    <property type="evidence" value="ECO:0007669"/>
    <property type="project" value="TreeGrafter"/>
</dbReference>
<feature type="transmembrane region" description="Helical" evidence="6">
    <location>
        <begin position="169"/>
        <end position="189"/>
    </location>
</feature>
<dbReference type="eggNOG" id="COG3714">
    <property type="taxonomic scope" value="Bacteria"/>
</dbReference>
<dbReference type="PANTHER" id="PTHR31885:SF6">
    <property type="entry name" value="GH04784P"/>
    <property type="match status" value="1"/>
</dbReference>
<dbReference type="GeneID" id="67181566"/>
<evidence type="ECO:0000256" key="3">
    <source>
        <dbReference type="ARBA" id="ARBA00022692"/>
    </source>
</evidence>
<keyword evidence="4 6" id="KW-1133">Transmembrane helix</keyword>
<dbReference type="Pfam" id="PF07947">
    <property type="entry name" value="YhhN"/>
    <property type="match status" value="1"/>
</dbReference>
<reference evidence="7 8" key="1">
    <citation type="journal article" date="2010" name="Stand. Genomic Sci.">
        <title>Complete genome sequence of Ferrimonas balearica type strain (PAT).</title>
        <authorList>
            <person name="Nolan M."/>
            <person name="Sikorski J."/>
            <person name="Davenport K."/>
            <person name="Lucas S."/>
            <person name="Glavina Del Rio T."/>
            <person name="Tice H."/>
            <person name="Cheng J."/>
            <person name="Goodwin L."/>
            <person name="Pitluck S."/>
            <person name="Liolios K."/>
            <person name="Ivanova N."/>
            <person name="Mavromatis K."/>
            <person name="Ovchinnikova G."/>
            <person name="Pati A."/>
            <person name="Chen A."/>
            <person name="Palaniappan K."/>
            <person name="Land M."/>
            <person name="Hauser L."/>
            <person name="Chang Y."/>
            <person name="Jeffries C."/>
            <person name="Tapia R."/>
            <person name="Brettin T."/>
            <person name="Detter J."/>
            <person name="Han C."/>
            <person name="Yasawong M."/>
            <person name="Rohde M."/>
            <person name="Tindall B."/>
            <person name="Goker M."/>
            <person name="Woyke T."/>
            <person name="Bristow J."/>
            <person name="Eisen J."/>
            <person name="Markowitz V."/>
            <person name="Hugenholtz P."/>
            <person name="Kyrpides N."/>
            <person name="Klenk H."/>
            <person name="Lapidus A."/>
        </authorList>
    </citation>
    <scope>NUCLEOTIDE SEQUENCE [LARGE SCALE GENOMIC DNA]</scope>
    <source>
        <strain evidence="8">DSM 9799 / CCM 4581 / KCTC 23876 / PAT</strain>
    </source>
</reference>
<comment type="similarity">
    <text evidence="2">Belongs to the TMEM86 family.</text>
</comment>
<dbReference type="OrthoDB" id="6401952at2"/>
<dbReference type="GO" id="GO:0016020">
    <property type="term" value="C:membrane"/>
    <property type="evidence" value="ECO:0007669"/>
    <property type="project" value="UniProtKB-SubCell"/>
</dbReference>
<gene>
    <name evidence="7" type="ordered locus">Fbal_1346</name>
</gene>
<organism evidence="7 8">
    <name type="scientific">Ferrimonas balearica (strain DSM 9799 / CCM 4581 / KCTC 23876 / PAT)</name>
    <dbReference type="NCBI Taxonomy" id="550540"/>
    <lineage>
        <taxon>Bacteria</taxon>
        <taxon>Pseudomonadati</taxon>
        <taxon>Pseudomonadota</taxon>
        <taxon>Gammaproteobacteria</taxon>
        <taxon>Alteromonadales</taxon>
        <taxon>Ferrimonadaceae</taxon>
        <taxon>Ferrimonas</taxon>
    </lineage>
</organism>
<keyword evidence="5 6" id="KW-0472">Membrane</keyword>
<feature type="transmembrane region" description="Helical" evidence="6">
    <location>
        <begin position="111"/>
        <end position="129"/>
    </location>
</feature>
<name>E1SML1_FERBD</name>
<protein>
    <submittedName>
        <fullName evidence="7">YhhN family protein</fullName>
    </submittedName>
</protein>
<feature type="transmembrane region" description="Helical" evidence="6">
    <location>
        <begin position="85"/>
        <end position="104"/>
    </location>
</feature>
<accession>E1SML1</accession>
<proteinExistence type="inferred from homology"/>
<dbReference type="STRING" id="550540.Fbal_1346"/>
<evidence type="ECO:0000256" key="5">
    <source>
        <dbReference type="ARBA" id="ARBA00023136"/>
    </source>
</evidence>
<dbReference type="InterPro" id="IPR012506">
    <property type="entry name" value="TMEM86B-like"/>
</dbReference>
<dbReference type="AlphaFoldDB" id="E1SML1"/>
<feature type="transmembrane region" description="Helical" evidence="6">
    <location>
        <begin position="195"/>
        <end position="214"/>
    </location>
</feature>
<comment type="subcellular location">
    <subcellularLocation>
        <location evidence="1">Membrane</location>
        <topology evidence="1">Multi-pass membrane protein</topology>
    </subcellularLocation>
</comment>
<evidence type="ECO:0000313" key="8">
    <source>
        <dbReference type="Proteomes" id="UP000006683"/>
    </source>
</evidence>
<dbReference type="EMBL" id="CP002209">
    <property type="protein sequence ID" value="ADN75550.1"/>
    <property type="molecule type" value="Genomic_DNA"/>
</dbReference>
<dbReference type="PANTHER" id="PTHR31885">
    <property type="entry name" value="GH04784P"/>
    <property type="match status" value="1"/>
</dbReference>
<sequence>MNTLTRTSAPAGLALIFWGCALAYTLTESLRPYPASDLLKSIPALSLALFSYLTLQGRERALLVMALCFAAFGDTILDRGHDSHLLPGLMAFGVTQSALILLFWRRPKGPYAHLAWGLPIGTLVFLYLITPFLADTPQGDLRAAIALYSGLLTFMVMGCCWSAQHWRPVVGAFLFLISDSLIAIDTFIWPSAAGLPAIFLTYFAALWLLFGPPARG</sequence>
<evidence type="ECO:0000256" key="1">
    <source>
        <dbReference type="ARBA" id="ARBA00004141"/>
    </source>
</evidence>
<evidence type="ECO:0000256" key="6">
    <source>
        <dbReference type="SAM" id="Phobius"/>
    </source>
</evidence>
<keyword evidence="3 6" id="KW-0812">Transmembrane</keyword>
<feature type="transmembrane region" description="Helical" evidence="6">
    <location>
        <begin position="141"/>
        <end position="162"/>
    </location>
</feature>
<evidence type="ECO:0000256" key="2">
    <source>
        <dbReference type="ARBA" id="ARBA00007375"/>
    </source>
</evidence>
<evidence type="ECO:0000256" key="4">
    <source>
        <dbReference type="ARBA" id="ARBA00022989"/>
    </source>
</evidence>
<dbReference type="RefSeq" id="WP_013344856.1">
    <property type="nucleotide sequence ID" value="NC_014541.1"/>
</dbReference>